<organism evidence="3 4">
    <name type="scientific">Reyranella soli</name>
    <dbReference type="NCBI Taxonomy" id="1230389"/>
    <lineage>
        <taxon>Bacteria</taxon>
        <taxon>Pseudomonadati</taxon>
        <taxon>Pseudomonadota</taxon>
        <taxon>Alphaproteobacteria</taxon>
        <taxon>Hyphomicrobiales</taxon>
        <taxon>Reyranellaceae</taxon>
        <taxon>Reyranella</taxon>
    </lineage>
</organism>
<dbReference type="InterPro" id="IPR038109">
    <property type="entry name" value="DNA_bind_recomb_sf"/>
</dbReference>
<feature type="domain" description="Resolvase/invertase-type recombinase catalytic" evidence="1">
    <location>
        <begin position="7"/>
        <end position="159"/>
    </location>
</feature>
<dbReference type="GO" id="GO:0003677">
    <property type="term" value="F:DNA binding"/>
    <property type="evidence" value="ECO:0007669"/>
    <property type="project" value="InterPro"/>
</dbReference>
<dbReference type="Pfam" id="PF07508">
    <property type="entry name" value="Recombinase"/>
    <property type="match status" value="1"/>
</dbReference>
<proteinExistence type="predicted"/>
<dbReference type="PANTHER" id="PTHR30461">
    <property type="entry name" value="DNA-INVERTASE FROM LAMBDOID PROPHAGE"/>
    <property type="match status" value="1"/>
</dbReference>
<evidence type="ECO:0000259" key="2">
    <source>
        <dbReference type="PROSITE" id="PS51737"/>
    </source>
</evidence>
<comment type="caution">
    <text evidence="3">The sequence shown here is derived from an EMBL/GenBank/DDBJ whole genome shotgun (WGS) entry which is preliminary data.</text>
</comment>
<reference evidence="3 4" key="1">
    <citation type="submission" date="2019-07" db="EMBL/GenBank/DDBJ databases">
        <title>Whole genome shotgun sequence of Reyranella soli NBRC 108950.</title>
        <authorList>
            <person name="Hosoyama A."/>
            <person name="Uohara A."/>
            <person name="Ohji S."/>
            <person name="Ichikawa N."/>
        </authorList>
    </citation>
    <scope>NUCLEOTIDE SEQUENCE [LARGE SCALE GENOMIC DNA]</scope>
    <source>
        <strain evidence="3 4">NBRC 108950</strain>
    </source>
</reference>
<evidence type="ECO:0000313" key="3">
    <source>
        <dbReference type="EMBL" id="GEP61652.1"/>
    </source>
</evidence>
<protein>
    <recommendedName>
        <fullName evidence="5">Resolvase</fullName>
    </recommendedName>
</protein>
<evidence type="ECO:0000313" key="4">
    <source>
        <dbReference type="Proteomes" id="UP000321058"/>
    </source>
</evidence>
<dbReference type="SUPFAM" id="SSF53041">
    <property type="entry name" value="Resolvase-like"/>
    <property type="match status" value="1"/>
</dbReference>
<dbReference type="AlphaFoldDB" id="A0A512NRW1"/>
<dbReference type="PROSITE" id="PS51736">
    <property type="entry name" value="RECOMBINASES_3"/>
    <property type="match status" value="1"/>
</dbReference>
<dbReference type="Gene3D" id="3.40.50.1390">
    <property type="entry name" value="Resolvase, N-terminal catalytic domain"/>
    <property type="match status" value="1"/>
</dbReference>
<feature type="domain" description="Recombinase" evidence="2">
    <location>
        <begin position="167"/>
        <end position="280"/>
    </location>
</feature>
<dbReference type="GO" id="GO:0000150">
    <property type="term" value="F:DNA strand exchange activity"/>
    <property type="evidence" value="ECO:0007669"/>
    <property type="project" value="InterPro"/>
</dbReference>
<sequence length="523" mass="58880">MTTSIRRCAIYTRKSSEEGLEQSFNSLEAQREACEAYIKSQAHEGWQLVSSLYDDGGYSGGNMDRPGLVRLMDDVAQNRVDIIVVYKIDRLTRSLADFAKIVEILDRHTASFVAVTQQFNTTTSMGRLTLNILLSFAQFEREVASERVRDKIAASKRRGMWMGGNAPLGYDLIEKRLVANEVEAELVRAIFRRYLELGTVTLLMADSELRARLARIKIKKGKCLGETRYGRGALYNLLRNEVYIGRVRHKSASYPGQHAAIIDHNVWQQVQGQMSAQRPGKRLGPVQDSDSPLGGLLYDENGNLMSPTFTKKRGGLCYRYYVSQAVLQNRKHRSGPVARLPATLIEETVANALKRHLSGRSDDQTSWHSGTERPGLRNALERVVIAKEQVEIYLREGTPRKLVVPGVVARAGKGLTFQTFGAAAPHRSKREALPLVRAICRAHYWMQLVEAGAVRSYSELARRERMNPGYVRRIMQLAFLAPDLVEAIVSHRLIAKTGVVQLTDLSIPMNWQKQRMLFAPALR</sequence>
<dbReference type="CDD" id="cd03768">
    <property type="entry name" value="SR_ResInv"/>
    <property type="match status" value="1"/>
</dbReference>
<dbReference type="PROSITE" id="PS51737">
    <property type="entry name" value="RECOMBINASE_DNA_BIND"/>
    <property type="match status" value="1"/>
</dbReference>
<gene>
    <name evidence="3" type="ORF">RSO01_88180</name>
</gene>
<dbReference type="InterPro" id="IPR036162">
    <property type="entry name" value="Resolvase-like_N_sf"/>
</dbReference>
<dbReference type="Gene3D" id="3.90.1750.20">
    <property type="entry name" value="Putative Large Serine Recombinase, Chain B, Domain 2"/>
    <property type="match status" value="1"/>
</dbReference>
<evidence type="ECO:0008006" key="5">
    <source>
        <dbReference type="Google" id="ProtNLM"/>
    </source>
</evidence>
<dbReference type="InterPro" id="IPR006119">
    <property type="entry name" value="Resolv_N"/>
</dbReference>
<dbReference type="EMBL" id="BKAJ01000243">
    <property type="protein sequence ID" value="GEP61652.1"/>
    <property type="molecule type" value="Genomic_DNA"/>
</dbReference>
<keyword evidence="4" id="KW-1185">Reference proteome</keyword>
<dbReference type="PANTHER" id="PTHR30461:SF23">
    <property type="entry name" value="DNA RECOMBINASE-RELATED"/>
    <property type="match status" value="1"/>
</dbReference>
<dbReference type="InterPro" id="IPR011109">
    <property type="entry name" value="DNA_bind_recombinase_dom"/>
</dbReference>
<dbReference type="Pfam" id="PF00239">
    <property type="entry name" value="Resolvase"/>
    <property type="match status" value="1"/>
</dbReference>
<name>A0A512NRW1_9HYPH</name>
<dbReference type="InterPro" id="IPR050639">
    <property type="entry name" value="SSR_resolvase"/>
</dbReference>
<dbReference type="RefSeq" id="WP_170303827.1">
    <property type="nucleotide sequence ID" value="NZ_BKAJ01000243.1"/>
</dbReference>
<dbReference type="SMART" id="SM00857">
    <property type="entry name" value="Resolvase"/>
    <property type="match status" value="1"/>
</dbReference>
<dbReference type="Proteomes" id="UP000321058">
    <property type="component" value="Unassembled WGS sequence"/>
</dbReference>
<evidence type="ECO:0000259" key="1">
    <source>
        <dbReference type="PROSITE" id="PS51736"/>
    </source>
</evidence>
<accession>A0A512NRW1</accession>